<feature type="domain" description="Prepilin type IV endopeptidase peptidase" evidence="8">
    <location>
        <begin position="126"/>
        <end position="238"/>
    </location>
</feature>
<name>A0A1G2KP64_9BACT</name>
<feature type="transmembrane region" description="Helical" evidence="7">
    <location>
        <begin position="77"/>
        <end position="96"/>
    </location>
</feature>
<evidence type="ECO:0000256" key="3">
    <source>
        <dbReference type="ARBA" id="ARBA00022475"/>
    </source>
</evidence>
<dbReference type="PANTHER" id="PTHR30487:SF0">
    <property type="entry name" value="PREPILIN LEADER PEPTIDASE_N-METHYLTRANSFERASE-RELATED"/>
    <property type="match status" value="1"/>
</dbReference>
<dbReference type="Pfam" id="PF01478">
    <property type="entry name" value="Peptidase_A24"/>
    <property type="match status" value="1"/>
</dbReference>
<evidence type="ECO:0000256" key="4">
    <source>
        <dbReference type="ARBA" id="ARBA00022692"/>
    </source>
</evidence>
<dbReference type="GO" id="GO:0004190">
    <property type="term" value="F:aspartic-type endopeptidase activity"/>
    <property type="evidence" value="ECO:0007669"/>
    <property type="project" value="InterPro"/>
</dbReference>
<gene>
    <name evidence="10" type="ORF">A3C12_01625</name>
</gene>
<dbReference type="InterPro" id="IPR010627">
    <property type="entry name" value="Prepilin_pept_A24_N"/>
</dbReference>
<comment type="subcellular location">
    <subcellularLocation>
        <location evidence="1">Cell membrane</location>
        <topology evidence="1">Multi-pass membrane protein</topology>
    </subcellularLocation>
</comment>
<organism evidence="10 11">
    <name type="scientific">Candidatus Sungbacteria bacterium RIFCSPHIGHO2_02_FULL_49_20</name>
    <dbReference type="NCBI Taxonomy" id="1802272"/>
    <lineage>
        <taxon>Bacteria</taxon>
        <taxon>Candidatus Sungiibacteriota</taxon>
    </lineage>
</organism>
<evidence type="ECO:0000256" key="2">
    <source>
        <dbReference type="ARBA" id="ARBA00005801"/>
    </source>
</evidence>
<protein>
    <recommendedName>
        <fullName evidence="12">Prepilin peptidase</fullName>
    </recommendedName>
</protein>
<evidence type="ECO:0000313" key="11">
    <source>
        <dbReference type="Proteomes" id="UP000178710"/>
    </source>
</evidence>
<evidence type="ECO:0000259" key="8">
    <source>
        <dbReference type="Pfam" id="PF01478"/>
    </source>
</evidence>
<dbReference type="EMBL" id="MHQK01000033">
    <property type="protein sequence ID" value="OHA01198.1"/>
    <property type="molecule type" value="Genomic_DNA"/>
</dbReference>
<evidence type="ECO:0000256" key="5">
    <source>
        <dbReference type="ARBA" id="ARBA00022989"/>
    </source>
</evidence>
<feature type="transmembrane region" description="Helical" evidence="7">
    <location>
        <begin position="209"/>
        <end position="242"/>
    </location>
</feature>
<feature type="transmembrane region" description="Helical" evidence="7">
    <location>
        <begin position="108"/>
        <end position="137"/>
    </location>
</feature>
<proteinExistence type="inferred from homology"/>
<dbReference type="AlphaFoldDB" id="A0A1G2KP64"/>
<feature type="transmembrane region" description="Helical" evidence="7">
    <location>
        <begin position="6"/>
        <end position="29"/>
    </location>
</feature>
<evidence type="ECO:0000256" key="1">
    <source>
        <dbReference type="ARBA" id="ARBA00004651"/>
    </source>
</evidence>
<dbReference type="PANTHER" id="PTHR30487">
    <property type="entry name" value="TYPE 4 PREPILIN-LIKE PROTEINS LEADER PEPTIDE-PROCESSING ENZYME"/>
    <property type="match status" value="1"/>
</dbReference>
<keyword evidence="4 7" id="KW-0812">Transmembrane</keyword>
<keyword evidence="5 7" id="KW-1133">Transmembrane helix</keyword>
<comment type="similarity">
    <text evidence="2">Belongs to the peptidase A24 family.</text>
</comment>
<dbReference type="InterPro" id="IPR050882">
    <property type="entry name" value="Prepilin_peptidase/N-MTase"/>
</dbReference>
<dbReference type="GO" id="GO:0005886">
    <property type="term" value="C:plasma membrane"/>
    <property type="evidence" value="ECO:0007669"/>
    <property type="project" value="UniProtKB-SubCell"/>
</dbReference>
<evidence type="ECO:0008006" key="12">
    <source>
        <dbReference type="Google" id="ProtNLM"/>
    </source>
</evidence>
<keyword evidence="3" id="KW-1003">Cell membrane</keyword>
<feature type="transmembrane region" description="Helical" evidence="7">
    <location>
        <begin position="254"/>
        <end position="273"/>
    </location>
</feature>
<sequence length="280" mass="30936">METYLFLAIFFFFGAALGSFLNVVAWRIVRGETFTRGRSYCPHCRRKLSWVDLIPVLSFIVLCGRCRTCRAPISYRYFLVECLMGFYIALLIYFAINGGLLSPFPFLTAVWGSVFESAILAGMYLLVAAIVLVISLIDYETKLILVTPLRFLGVLGLAAVLTGLMLAPDVSARAFVVRHLLLAVATGGFFVLVWVLTRGRGMGLGDAELGSVLALFLPWPLAIPMLLFAFWSGALVGVTLIVLYKYRPRAEIPFGPFLALGFALALFGGRMLLSNFMIMI</sequence>
<dbReference type="Pfam" id="PF06750">
    <property type="entry name" value="A24_N_bact"/>
    <property type="match status" value="1"/>
</dbReference>
<dbReference type="GO" id="GO:0006465">
    <property type="term" value="P:signal peptide processing"/>
    <property type="evidence" value="ECO:0007669"/>
    <property type="project" value="TreeGrafter"/>
</dbReference>
<evidence type="ECO:0000259" key="9">
    <source>
        <dbReference type="Pfam" id="PF06750"/>
    </source>
</evidence>
<evidence type="ECO:0000256" key="7">
    <source>
        <dbReference type="SAM" id="Phobius"/>
    </source>
</evidence>
<keyword evidence="6 7" id="KW-0472">Membrane</keyword>
<dbReference type="InterPro" id="IPR000045">
    <property type="entry name" value="Prepilin_IV_endopep_pep"/>
</dbReference>
<accession>A0A1G2KP64</accession>
<evidence type="ECO:0000256" key="6">
    <source>
        <dbReference type="ARBA" id="ARBA00023136"/>
    </source>
</evidence>
<comment type="caution">
    <text evidence="10">The sequence shown here is derived from an EMBL/GenBank/DDBJ whole genome shotgun (WGS) entry which is preliminary data.</text>
</comment>
<feature type="transmembrane region" description="Helical" evidence="7">
    <location>
        <begin position="179"/>
        <end position="197"/>
    </location>
</feature>
<evidence type="ECO:0000313" key="10">
    <source>
        <dbReference type="EMBL" id="OHA01198.1"/>
    </source>
</evidence>
<feature type="transmembrane region" description="Helical" evidence="7">
    <location>
        <begin position="149"/>
        <end position="167"/>
    </location>
</feature>
<feature type="domain" description="Prepilin peptidase A24 N-terminal" evidence="9">
    <location>
        <begin position="13"/>
        <end position="93"/>
    </location>
</feature>
<reference evidence="10 11" key="1">
    <citation type="journal article" date="2016" name="Nat. Commun.">
        <title>Thousands of microbial genomes shed light on interconnected biogeochemical processes in an aquifer system.</title>
        <authorList>
            <person name="Anantharaman K."/>
            <person name="Brown C.T."/>
            <person name="Hug L.A."/>
            <person name="Sharon I."/>
            <person name="Castelle C.J."/>
            <person name="Probst A.J."/>
            <person name="Thomas B.C."/>
            <person name="Singh A."/>
            <person name="Wilkins M.J."/>
            <person name="Karaoz U."/>
            <person name="Brodie E.L."/>
            <person name="Williams K.H."/>
            <person name="Hubbard S.S."/>
            <person name="Banfield J.F."/>
        </authorList>
    </citation>
    <scope>NUCLEOTIDE SEQUENCE [LARGE SCALE GENOMIC DNA]</scope>
</reference>
<dbReference type="Proteomes" id="UP000178710">
    <property type="component" value="Unassembled WGS sequence"/>
</dbReference>